<dbReference type="PROSITE" id="PS01122">
    <property type="entry name" value="CASPASE_CYS"/>
    <property type="match status" value="1"/>
</dbReference>
<keyword evidence="2" id="KW-0645">Protease</keyword>
<dbReference type="PANTHER" id="PTHR47901">
    <property type="entry name" value="CASPASE RECRUITMENT DOMAIN-CONTAINING PROTEIN 18"/>
    <property type="match status" value="1"/>
</dbReference>
<keyword evidence="4" id="KW-0378">Hydrolase</keyword>
<dbReference type="PROSITE" id="PS50208">
    <property type="entry name" value="CASPASE_P20"/>
    <property type="match status" value="1"/>
</dbReference>
<dbReference type="Ensembl" id="ENSEBUT00000026382.1">
    <property type="protein sequence ID" value="ENSEBUP00000025806.1"/>
    <property type="gene ID" value="ENSEBUG00000015895.1"/>
</dbReference>
<reference evidence="12" key="1">
    <citation type="submission" date="2025-08" db="UniProtKB">
        <authorList>
            <consortium name="Ensembl"/>
        </authorList>
    </citation>
    <scope>IDENTIFICATION</scope>
</reference>
<accession>A0A8C4X1H8</accession>
<evidence type="ECO:0000256" key="2">
    <source>
        <dbReference type="ARBA" id="ARBA00022670"/>
    </source>
</evidence>
<dbReference type="InterPro" id="IPR033139">
    <property type="entry name" value="Caspase_cys_AS"/>
</dbReference>
<feature type="domain" description="CARD" evidence="11">
    <location>
        <begin position="1"/>
        <end position="88"/>
    </location>
</feature>
<evidence type="ECO:0000256" key="4">
    <source>
        <dbReference type="ARBA" id="ARBA00022801"/>
    </source>
</evidence>
<dbReference type="PROSITE" id="PS50207">
    <property type="entry name" value="CASPASE_P10"/>
    <property type="match status" value="1"/>
</dbReference>
<comment type="similarity">
    <text evidence="1 8">Belongs to the peptidase C14A family.</text>
</comment>
<dbReference type="SUPFAM" id="SSF52129">
    <property type="entry name" value="Caspase-like"/>
    <property type="match status" value="1"/>
</dbReference>
<evidence type="ECO:0000256" key="6">
    <source>
        <dbReference type="ARBA" id="ARBA00023145"/>
    </source>
</evidence>
<evidence type="ECO:0000259" key="9">
    <source>
        <dbReference type="PROSITE" id="PS50207"/>
    </source>
</evidence>
<dbReference type="AlphaFoldDB" id="A0A8C4X1H8"/>
<evidence type="ECO:0000259" key="10">
    <source>
        <dbReference type="PROSITE" id="PS50208"/>
    </source>
</evidence>
<keyword evidence="3" id="KW-0053">Apoptosis</keyword>
<dbReference type="PANTHER" id="PTHR47901:SF8">
    <property type="entry name" value="CASPASE-3"/>
    <property type="match status" value="1"/>
</dbReference>
<proteinExistence type="inferred from homology"/>
<dbReference type="OMA" id="PFQEGPV"/>
<dbReference type="SMART" id="SM00114">
    <property type="entry name" value="CARD"/>
    <property type="match status" value="1"/>
</dbReference>
<dbReference type="GO" id="GO:0042981">
    <property type="term" value="P:regulation of apoptotic process"/>
    <property type="evidence" value="ECO:0007669"/>
    <property type="project" value="InterPro"/>
</dbReference>
<feature type="active site" evidence="7">
    <location>
        <position position="245"/>
    </location>
</feature>
<evidence type="ECO:0000256" key="1">
    <source>
        <dbReference type="ARBA" id="ARBA00010134"/>
    </source>
</evidence>
<evidence type="ECO:0000256" key="5">
    <source>
        <dbReference type="ARBA" id="ARBA00022807"/>
    </source>
</evidence>
<dbReference type="InterPro" id="IPR002398">
    <property type="entry name" value="Pept_C14"/>
</dbReference>
<protein>
    <submittedName>
        <fullName evidence="12">Uncharacterized protein</fullName>
    </submittedName>
</protein>
<dbReference type="PROSITE" id="PS01121">
    <property type="entry name" value="CASPASE_HIS"/>
    <property type="match status" value="1"/>
</dbReference>
<reference evidence="12" key="2">
    <citation type="submission" date="2025-09" db="UniProtKB">
        <authorList>
            <consortium name="Ensembl"/>
        </authorList>
    </citation>
    <scope>IDENTIFICATION</scope>
</reference>
<dbReference type="Gene3D" id="1.10.533.10">
    <property type="entry name" value="Death Domain, Fas"/>
    <property type="match status" value="1"/>
</dbReference>
<sequence>MDEELRKRLRSLRIDLVRDMNPGSLFDHLVAEKIFTDDQVEEIKGTRRAQCSKLLQDVERRGPRAFPALVAALVETKQHHLAELLQPSAKPRFDVVDHKTSGTGVHDFSNKYKMTANPRGHCLIINNENFQVGLLNRPGSSVDTKDLEDFFSNNLLFSVIVKNDLTAKEIMNELKELAAKDHSKADCCIVFIMSHGKEVTHKRFPGAVLGVDDQMVRVENLLVPFIGDNCPSLTEKPKLFFIQACGGTDRDIGVAVKEDATDGRPVTFSNDDDNTRGSLDMVEDAGGKGEPQVDASILLQYDEPDATLSVPQMADLLVAYSTTPGYVSYRQPKEGSWYVQALLRVLASDADKEDLLSMLIKVNETLSADYQSKSKYKQISSPFMTLRKKLFFHL</sequence>
<evidence type="ECO:0000313" key="13">
    <source>
        <dbReference type="Proteomes" id="UP000694388"/>
    </source>
</evidence>
<dbReference type="Pfam" id="PF00619">
    <property type="entry name" value="CARD"/>
    <property type="match status" value="1"/>
</dbReference>
<evidence type="ECO:0000256" key="7">
    <source>
        <dbReference type="PIRSR" id="PIRSR038001-1"/>
    </source>
</evidence>
<dbReference type="InterPro" id="IPR011600">
    <property type="entry name" value="Pept_C14_caspase"/>
</dbReference>
<dbReference type="Proteomes" id="UP000694388">
    <property type="component" value="Unplaced"/>
</dbReference>
<feature type="domain" description="Caspase family p20" evidence="10">
    <location>
        <begin position="118"/>
        <end position="249"/>
    </location>
</feature>
<dbReference type="InterPro" id="IPR002138">
    <property type="entry name" value="Pept_C14_p10"/>
</dbReference>
<dbReference type="GeneTree" id="ENSGT00940000159698"/>
<feature type="active site" evidence="7">
    <location>
        <position position="195"/>
    </location>
</feature>
<evidence type="ECO:0000313" key="12">
    <source>
        <dbReference type="Ensembl" id="ENSEBUP00000025806.1"/>
    </source>
</evidence>
<evidence type="ECO:0000256" key="8">
    <source>
        <dbReference type="RuleBase" id="RU003971"/>
    </source>
</evidence>
<keyword evidence="13" id="KW-1185">Reference proteome</keyword>
<dbReference type="PROSITE" id="PS50209">
    <property type="entry name" value="CARD"/>
    <property type="match status" value="1"/>
</dbReference>
<dbReference type="GO" id="GO:0006508">
    <property type="term" value="P:proteolysis"/>
    <property type="evidence" value="ECO:0007669"/>
    <property type="project" value="UniProtKB-KW"/>
</dbReference>
<evidence type="ECO:0000259" key="11">
    <source>
        <dbReference type="PROSITE" id="PS50209"/>
    </source>
</evidence>
<dbReference type="InterPro" id="IPR015917">
    <property type="entry name" value="Pept_C14A"/>
</dbReference>
<dbReference type="Pfam" id="PF00656">
    <property type="entry name" value="Peptidase_C14"/>
    <property type="match status" value="1"/>
</dbReference>
<dbReference type="InterPro" id="IPR016129">
    <property type="entry name" value="Caspase_his_AS"/>
</dbReference>
<dbReference type="Gene3D" id="3.40.50.1460">
    <property type="match status" value="1"/>
</dbReference>
<evidence type="ECO:0000256" key="3">
    <source>
        <dbReference type="ARBA" id="ARBA00022703"/>
    </source>
</evidence>
<dbReference type="PIRSF" id="PIRSF038001">
    <property type="entry name" value="Caspase_ICE"/>
    <property type="match status" value="1"/>
</dbReference>
<dbReference type="CDD" id="cd00032">
    <property type="entry name" value="CASc"/>
    <property type="match status" value="1"/>
</dbReference>
<keyword evidence="6" id="KW-0865">Zymogen</keyword>
<dbReference type="SMART" id="SM00115">
    <property type="entry name" value="CASc"/>
    <property type="match status" value="1"/>
</dbReference>
<dbReference type="InterPro" id="IPR029030">
    <property type="entry name" value="Caspase-like_dom_sf"/>
</dbReference>
<dbReference type="InterPro" id="IPR011029">
    <property type="entry name" value="DEATH-like_dom_sf"/>
</dbReference>
<dbReference type="GO" id="GO:0004197">
    <property type="term" value="F:cysteine-type endopeptidase activity"/>
    <property type="evidence" value="ECO:0007669"/>
    <property type="project" value="InterPro"/>
</dbReference>
<dbReference type="InterPro" id="IPR001315">
    <property type="entry name" value="CARD"/>
</dbReference>
<organism evidence="12 13">
    <name type="scientific">Eptatretus burgeri</name>
    <name type="common">Inshore hagfish</name>
    <dbReference type="NCBI Taxonomy" id="7764"/>
    <lineage>
        <taxon>Eukaryota</taxon>
        <taxon>Metazoa</taxon>
        <taxon>Chordata</taxon>
        <taxon>Craniata</taxon>
        <taxon>Vertebrata</taxon>
        <taxon>Cyclostomata</taxon>
        <taxon>Myxini</taxon>
        <taxon>Myxiniformes</taxon>
        <taxon>Myxinidae</taxon>
        <taxon>Eptatretinae</taxon>
        <taxon>Eptatretus</taxon>
    </lineage>
</organism>
<feature type="domain" description="Caspase family p10" evidence="9">
    <location>
        <begin position="306"/>
        <end position="394"/>
    </location>
</feature>
<dbReference type="SUPFAM" id="SSF47986">
    <property type="entry name" value="DEATH domain"/>
    <property type="match status" value="1"/>
</dbReference>
<name>A0A8C4X1H8_EPTBU</name>
<dbReference type="InterPro" id="IPR001309">
    <property type="entry name" value="Pept_C14_p20"/>
</dbReference>
<dbReference type="GO" id="GO:0006915">
    <property type="term" value="P:apoptotic process"/>
    <property type="evidence" value="ECO:0007669"/>
    <property type="project" value="UniProtKB-KW"/>
</dbReference>
<keyword evidence="5" id="KW-0788">Thiol protease</keyword>
<dbReference type="PRINTS" id="PR00376">
    <property type="entry name" value="IL1BCENZYME"/>
</dbReference>